<dbReference type="HOGENOM" id="CLU_979696_0_0_9"/>
<dbReference type="Proteomes" id="UP000004097">
    <property type="component" value="Unassembled WGS sequence"/>
</dbReference>
<keyword evidence="3" id="KW-1185">Reference proteome</keyword>
<protein>
    <recommendedName>
        <fullName evidence="4">DnaD domain protein</fullName>
    </recommendedName>
</protein>
<evidence type="ECO:0000313" key="3">
    <source>
        <dbReference type="Proteomes" id="UP000004097"/>
    </source>
</evidence>
<gene>
    <name evidence="2" type="ORF">HMPREF9430_01288</name>
</gene>
<feature type="compositionally biased region" description="Polar residues" evidence="1">
    <location>
        <begin position="234"/>
        <end position="243"/>
    </location>
</feature>
<dbReference type="eggNOG" id="ENOG5033GPW">
    <property type="taxonomic scope" value="Bacteria"/>
</dbReference>
<sequence length="284" mass="33140">MAYMKQGFIKIDRQILEWRYHDYPNMFRFWILLLLKANWKPAYFKGVLVDRGSFITSARNLAKESHLSVNTVRRLLQLLENEHQITRTVTQSWTLISIVNYAKYQDIDENDGTLNDTHLDTSTDTQTDTLTAHNRRNKEYKEYKYINNTCPEQTSFASEQVTGLPPLILKDGSRFHISENHLNEFVDAYPGVDVRDQIMKMSQWLKTNPTKRKTKNGIMRFINSWIARAERETMSASNSSTKISMPEYIRQQEDGTLPEGTPASKELIERMQKLQKEGLEHVGN</sequence>
<reference evidence="2 3" key="1">
    <citation type="submission" date="2010-08" db="EMBL/GenBank/DDBJ databases">
        <authorList>
            <person name="Weinstock G."/>
            <person name="Sodergren E."/>
            <person name="Clifton S."/>
            <person name="Fulton L."/>
            <person name="Fulton B."/>
            <person name="Courtney L."/>
            <person name="Fronick C."/>
            <person name="Harrison M."/>
            <person name="Strong C."/>
            <person name="Farmer C."/>
            <person name="Delahaunty K."/>
            <person name="Markovic C."/>
            <person name="Hall O."/>
            <person name="Minx P."/>
            <person name="Tomlinson C."/>
            <person name="Mitreva M."/>
            <person name="Hou S."/>
            <person name="Chen J."/>
            <person name="Wollam A."/>
            <person name="Pepin K.H."/>
            <person name="Johnson M."/>
            <person name="Bhonagiri V."/>
            <person name="Zhang X."/>
            <person name="Suruliraj S."/>
            <person name="Warren W."/>
            <person name="Chinwalla A."/>
            <person name="Mardis E.R."/>
            <person name="Wilson R.K."/>
        </authorList>
    </citation>
    <scope>NUCLEOTIDE SEQUENCE [LARGE SCALE GENOMIC DNA]</scope>
    <source>
        <strain evidence="2 3">F0204</strain>
    </source>
</reference>
<feature type="region of interest" description="Disordered" evidence="1">
    <location>
        <begin position="233"/>
        <end position="261"/>
    </location>
</feature>
<evidence type="ECO:0000313" key="2">
    <source>
        <dbReference type="EMBL" id="EFW24198.1"/>
    </source>
</evidence>
<evidence type="ECO:0008006" key="4">
    <source>
        <dbReference type="Google" id="ProtNLM"/>
    </source>
</evidence>
<dbReference type="EMBL" id="AECQ01000027">
    <property type="protein sequence ID" value="EFW24198.1"/>
    <property type="molecule type" value="Genomic_DNA"/>
</dbReference>
<organism evidence="2 3">
    <name type="scientific">Solobacterium moorei F0204</name>
    <dbReference type="NCBI Taxonomy" id="706433"/>
    <lineage>
        <taxon>Bacteria</taxon>
        <taxon>Bacillati</taxon>
        <taxon>Bacillota</taxon>
        <taxon>Erysipelotrichia</taxon>
        <taxon>Erysipelotrichales</taxon>
        <taxon>Erysipelotrichaceae</taxon>
        <taxon>Solobacterium</taxon>
    </lineage>
</organism>
<evidence type="ECO:0000256" key="1">
    <source>
        <dbReference type="SAM" id="MobiDB-lite"/>
    </source>
</evidence>
<name>E7MP17_9FIRM</name>
<comment type="caution">
    <text evidence="2">The sequence shown here is derived from an EMBL/GenBank/DDBJ whole genome shotgun (WGS) entry which is preliminary data.</text>
</comment>
<accession>E7MP17</accession>
<dbReference type="AlphaFoldDB" id="E7MP17"/>
<proteinExistence type="predicted"/>
<dbReference type="STRING" id="706433.HMPREF9430_01288"/>